<evidence type="ECO:0000313" key="5">
    <source>
        <dbReference type="Proteomes" id="UP001210231"/>
    </source>
</evidence>
<evidence type="ECO:0000259" key="2">
    <source>
        <dbReference type="PROSITE" id="PS50060"/>
    </source>
</evidence>
<name>A0ABT4UKH6_9BACT</name>
<gene>
    <name evidence="4" type="ORF">O3P16_09815</name>
</gene>
<dbReference type="NCBIfam" id="TIGR04131">
    <property type="entry name" value="Bac_Flav_CTERM"/>
    <property type="match status" value="1"/>
</dbReference>
<feature type="chain" id="PRO_5047412296" evidence="1">
    <location>
        <begin position="26"/>
        <end position="929"/>
    </location>
</feature>
<dbReference type="PROSITE" id="PS50093">
    <property type="entry name" value="PKD"/>
    <property type="match status" value="1"/>
</dbReference>
<dbReference type="InterPro" id="IPR000601">
    <property type="entry name" value="PKD_dom"/>
</dbReference>
<keyword evidence="5" id="KW-1185">Reference proteome</keyword>
<proteinExistence type="predicted"/>
<dbReference type="Gene3D" id="2.60.40.740">
    <property type="match status" value="1"/>
</dbReference>
<dbReference type="InterPro" id="IPR022409">
    <property type="entry name" value="PKD/Chitinase_dom"/>
</dbReference>
<organism evidence="4 5">
    <name type="scientific">Polluticaenibacter yanchengensis</name>
    <dbReference type="NCBI Taxonomy" id="3014562"/>
    <lineage>
        <taxon>Bacteria</taxon>
        <taxon>Pseudomonadati</taxon>
        <taxon>Bacteroidota</taxon>
        <taxon>Chitinophagia</taxon>
        <taxon>Chitinophagales</taxon>
        <taxon>Chitinophagaceae</taxon>
        <taxon>Polluticaenibacter</taxon>
    </lineage>
</organism>
<dbReference type="PROSITE" id="PS50060">
    <property type="entry name" value="MAM_2"/>
    <property type="match status" value="1"/>
</dbReference>
<sequence length="929" mass="99807">MLKYLFRNIALILIVIFGEQNHAFAQCITTFPAKFDFENDNGGFTTGGQNSDWAWGKPNKSVIKNAASGNNCWITGGLNKTTYNGDELAWIQSPCFDFRNLQYPYVNFQIVWESERTFDGATLQYSVNGGTWQQAGSASQSVNCITKNWYNTTSIRYLSFAGWSGSSVAGVGGGTAGGSTGQWVNAGITLPQLAGVANVRFRFLFGAGSVYNGYNGVAIDDFEVSEAPANEAAFSFTCNGNNNRTFIFNNESKQCPTSYTWDFGDPASGTTNNRSTQTHPAHTFSAPGVYNVTLTASGPDNKPSTITKTVVITDVQVNVLTDNKCAGGAGAIAALNILPATGISYQVKWNTNNPQSGLTATNLSQGNYSVVVEVEKGCTIERNFTISDPDPVTGSSVNTNPGCGMANGAIEIEAEGGLAPYRYLVNGTTYNNPSIPNLAEGNYKIEIIDANGCKAEFSADLKSGNFNVALENKNDPTCAAPAGGSISILPTGTFALPLKYEWSNGQTGASITRLGAGTYTITVTDNNNCKATLTETLKAPEALNVNVVANPTTCNADNGNYNISVTNGRSPYIYTVEAPDGNTYTTNIKGQLKPGIYKYLVTDNAGCTGRGTFEILKGPAATVTHSFEQISCFGKNDGKIIFNTTSNNASIKWNDGSTAWTRQNLAPGLYSYDYKDNNDGCQSTGVFQIIEPAGITINGMVTPATCQLSNGTIKADISGGNGTLFFQWKNAVTEGLERNNLSAGIYTLEVSDMQGCTNEKAFEVAINNPLVIDLGKDSTICSGSIINLGLNGYDTYLWNTGTTTNTIAVTEAGNYWLKVTDSRGCQATDTIKFINSCGSLYFPNAFTPNDDGRNDRFGPAGQGLVLPMYELMVFDRWGKKIFESKNPDSKWDGTYKGNKLQTGAYIWKVVYVNYLGITERQHGTITLIR</sequence>
<dbReference type="CDD" id="cd00146">
    <property type="entry name" value="PKD"/>
    <property type="match status" value="1"/>
</dbReference>
<dbReference type="SUPFAM" id="SSF49299">
    <property type="entry name" value="PKD domain"/>
    <property type="match status" value="1"/>
</dbReference>
<keyword evidence="1" id="KW-0732">Signal</keyword>
<feature type="domain" description="PKD" evidence="3">
    <location>
        <begin position="229"/>
        <end position="313"/>
    </location>
</feature>
<feature type="domain" description="MAM" evidence="2">
    <location>
        <begin position="177"/>
        <end position="240"/>
    </location>
</feature>
<comment type="caution">
    <text evidence="4">The sequence shown here is derived from an EMBL/GenBank/DDBJ whole genome shotgun (WGS) entry which is preliminary data.</text>
</comment>
<dbReference type="Pfam" id="PF13585">
    <property type="entry name" value="CHU_C"/>
    <property type="match status" value="1"/>
</dbReference>
<feature type="signal peptide" evidence="1">
    <location>
        <begin position="1"/>
        <end position="25"/>
    </location>
</feature>
<evidence type="ECO:0000259" key="3">
    <source>
        <dbReference type="PROSITE" id="PS50093"/>
    </source>
</evidence>
<dbReference type="InterPro" id="IPR000998">
    <property type="entry name" value="MAM_dom"/>
</dbReference>
<evidence type="ECO:0000256" key="1">
    <source>
        <dbReference type="SAM" id="SignalP"/>
    </source>
</evidence>
<dbReference type="SMART" id="SM00089">
    <property type="entry name" value="PKD"/>
    <property type="match status" value="1"/>
</dbReference>
<dbReference type="InterPro" id="IPR035986">
    <property type="entry name" value="PKD_dom_sf"/>
</dbReference>
<dbReference type="Proteomes" id="UP001210231">
    <property type="component" value="Unassembled WGS sequence"/>
</dbReference>
<dbReference type="RefSeq" id="WP_407031428.1">
    <property type="nucleotide sequence ID" value="NZ_JAQGEF010000010.1"/>
</dbReference>
<dbReference type="InterPro" id="IPR026341">
    <property type="entry name" value="T9SS_type_B"/>
</dbReference>
<dbReference type="EMBL" id="JAQGEF010000010">
    <property type="protein sequence ID" value="MDA3615104.1"/>
    <property type="molecule type" value="Genomic_DNA"/>
</dbReference>
<protein>
    <submittedName>
        <fullName evidence="4">Gliding motility-associated C-terminal domain-containing protein</fullName>
    </submittedName>
</protein>
<dbReference type="InterPro" id="IPR013783">
    <property type="entry name" value="Ig-like_fold"/>
</dbReference>
<dbReference type="Pfam" id="PF00801">
    <property type="entry name" value="PKD"/>
    <property type="match status" value="1"/>
</dbReference>
<evidence type="ECO:0000313" key="4">
    <source>
        <dbReference type="EMBL" id="MDA3615104.1"/>
    </source>
</evidence>
<dbReference type="InterPro" id="IPR025667">
    <property type="entry name" value="SprB_repeat"/>
</dbReference>
<dbReference type="Pfam" id="PF13573">
    <property type="entry name" value="SprB"/>
    <property type="match status" value="2"/>
</dbReference>
<accession>A0ABT4UKH6</accession>
<reference evidence="4 5" key="1">
    <citation type="submission" date="2022-12" db="EMBL/GenBank/DDBJ databases">
        <title>Chitinophagaceae gen. sp. nov., a new member of the family Chitinophagaceae, isolated from soil in a chemical factory.</title>
        <authorList>
            <person name="Ke Z."/>
        </authorList>
    </citation>
    <scope>NUCLEOTIDE SEQUENCE [LARGE SCALE GENOMIC DNA]</scope>
    <source>
        <strain evidence="4 5">LY-5</strain>
    </source>
</reference>
<dbReference type="Gene3D" id="2.60.40.10">
    <property type="entry name" value="Immunoglobulins"/>
    <property type="match status" value="1"/>
</dbReference>